<name>A0A1N7H470_9RHOB</name>
<dbReference type="Proteomes" id="UP000186019">
    <property type="component" value="Unassembled WGS sequence"/>
</dbReference>
<evidence type="ECO:0000313" key="3">
    <source>
        <dbReference type="EMBL" id="SIS19636.1"/>
    </source>
</evidence>
<organism evidence="3 4">
    <name type="scientific">Roseovarius nanhaiticus</name>
    <dbReference type="NCBI Taxonomy" id="573024"/>
    <lineage>
        <taxon>Bacteria</taxon>
        <taxon>Pseudomonadati</taxon>
        <taxon>Pseudomonadota</taxon>
        <taxon>Alphaproteobacteria</taxon>
        <taxon>Rhodobacterales</taxon>
        <taxon>Roseobacteraceae</taxon>
        <taxon>Roseovarius</taxon>
    </lineage>
</organism>
<gene>
    <name evidence="3" type="ORF">SAMN05421666_2465</name>
</gene>
<dbReference type="OrthoDB" id="7356451at2"/>
<dbReference type="InterPro" id="IPR012495">
    <property type="entry name" value="TadE-like_dom"/>
</dbReference>
<keyword evidence="4" id="KW-1185">Reference proteome</keyword>
<proteinExistence type="predicted"/>
<dbReference type="STRING" id="573024.SAMN05216208_2854"/>
<dbReference type="EMBL" id="FTNV01000002">
    <property type="protein sequence ID" value="SIS19636.1"/>
    <property type="molecule type" value="Genomic_DNA"/>
</dbReference>
<sequence>MKRLLTSFRANQSGAVAVEFVLIAPILFGLLFGIVTLGYFMGISHSVTQLASGAARSSAAGLDANERMLLADTYLSEASERYPLLVQDGLTPIIAYQGADPAGITVTVSYAVDGTLLDIANGFLGLGITSIDGSAYLAY</sequence>
<feature type="domain" description="TadE-like" evidence="2">
    <location>
        <begin position="14"/>
        <end position="56"/>
    </location>
</feature>
<keyword evidence="1" id="KW-0812">Transmembrane</keyword>
<feature type="transmembrane region" description="Helical" evidence="1">
    <location>
        <begin position="20"/>
        <end position="40"/>
    </location>
</feature>
<evidence type="ECO:0000259" key="2">
    <source>
        <dbReference type="Pfam" id="PF07811"/>
    </source>
</evidence>
<reference evidence="3 4" key="1">
    <citation type="submission" date="2017-01" db="EMBL/GenBank/DDBJ databases">
        <authorList>
            <person name="Mah S.A."/>
            <person name="Swanson W.J."/>
            <person name="Moy G.W."/>
            <person name="Vacquier V.D."/>
        </authorList>
    </citation>
    <scope>NUCLEOTIDE SEQUENCE [LARGE SCALE GENOMIC DNA]</scope>
    <source>
        <strain evidence="3 4">DSM 29590</strain>
    </source>
</reference>
<accession>A0A1N7H470</accession>
<evidence type="ECO:0000313" key="4">
    <source>
        <dbReference type="Proteomes" id="UP000186019"/>
    </source>
</evidence>
<keyword evidence="1" id="KW-0472">Membrane</keyword>
<dbReference type="Pfam" id="PF07811">
    <property type="entry name" value="TadE"/>
    <property type="match status" value="1"/>
</dbReference>
<protein>
    <submittedName>
        <fullName evidence="3">TadE-like protein</fullName>
    </submittedName>
</protein>
<dbReference type="RefSeq" id="WP_076534385.1">
    <property type="nucleotide sequence ID" value="NZ_FOAC01000003.1"/>
</dbReference>
<evidence type="ECO:0000256" key="1">
    <source>
        <dbReference type="SAM" id="Phobius"/>
    </source>
</evidence>
<keyword evidence="1" id="KW-1133">Transmembrane helix</keyword>
<dbReference type="AlphaFoldDB" id="A0A1N7H470"/>